<sequence>MKNLKSHFFYDRQKRSGILVFIGLIIFLISISVWYEPPYDVAISKEEQHEVKMFQKQIDSLKRVATENRKPKRYPFNPNYITDHKGYTLGMSVEEVDRLHRFRESGQWINSTSDFKKVTHVSDSLLAIISPYFKFPDWVTNPKPKKKYSSKPTWKTYDQKRDLNKITVNALLAVEGIDEVAADKIMRHLKKVGGYQVDNQLYDVYGVTTKQKRAVLNDYTVKEKPVITFINVNKASASDLSTIPLLNFDLAKEIVDYRILHEGIQSLDELSQLDGMTDYKLARIKLYLSVD</sequence>
<dbReference type="SUPFAM" id="SSF47781">
    <property type="entry name" value="RuvA domain 2-like"/>
    <property type="match status" value="1"/>
</dbReference>
<dbReference type="PANTHER" id="PTHR21180">
    <property type="entry name" value="ENDONUCLEASE/EXONUCLEASE/PHOSPHATASE FAMILY DOMAIN-CONTAINING PROTEIN 1"/>
    <property type="match status" value="1"/>
</dbReference>
<evidence type="ECO:0000313" key="3">
    <source>
        <dbReference type="Proteomes" id="UP001596043"/>
    </source>
</evidence>
<dbReference type="Pfam" id="PF12836">
    <property type="entry name" value="HHH_3"/>
    <property type="match status" value="1"/>
</dbReference>
<dbReference type="EMBL" id="JBHSFV010000001">
    <property type="protein sequence ID" value="MFC4632556.1"/>
    <property type="molecule type" value="Genomic_DNA"/>
</dbReference>
<keyword evidence="3" id="KW-1185">Reference proteome</keyword>
<dbReference type="PANTHER" id="PTHR21180:SF32">
    <property type="entry name" value="ENDONUCLEASE_EXONUCLEASE_PHOSPHATASE FAMILY DOMAIN-CONTAINING PROTEIN 1"/>
    <property type="match status" value="1"/>
</dbReference>
<dbReference type="Proteomes" id="UP001596043">
    <property type="component" value="Unassembled WGS sequence"/>
</dbReference>
<proteinExistence type="predicted"/>
<feature type="transmembrane region" description="Helical" evidence="1">
    <location>
        <begin position="16"/>
        <end position="35"/>
    </location>
</feature>
<evidence type="ECO:0000313" key="2">
    <source>
        <dbReference type="EMBL" id="MFC4632556.1"/>
    </source>
</evidence>
<accession>A0ABV9HSG0</accession>
<dbReference type="SUPFAM" id="SSF81585">
    <property type="entry name" value="PsbU/PolX domain-like"/>
    <property type="match status" value="1"/>
</dbReference>
<gene>
    <name evidence="2" type="ORF">ACFO3O_01480</name>
</gene>
<organism evidence="2 3">
    <name type="scientific">Dokdonia ponticola</name>
    <dbReference type="NCBI Taxonomy" id="2041041"/>
    <lineage>
        <taxon>Bacteria</taxon>
        <taxon>Pseudomonadati</taxon>
        <taxon>Bacteroidota</taxon>
        <taxon>Flavobacteriia</taxon>
        <taxon>Flavobacteriales</taxon>
        <taxon>Flavobacteriaceae</taxon>
        <taxon>Dokdonia</taxon>
    </lineage>
</organism>
<dbReference type="RefSeq" id="WP_379976759.1">
    <property type="nucleotide sequence ID" value="NZ_JBHSFV010000001.1"/>
</dbReference>
<dbReference type="InterPro" id="IPR051675">
    <property type="entry name" value="Endo/Exo/Phosphatase_dom_1"/>
</dbReference>
<dbReference type="InterPro" id="IPR010994">
    <property type="entry name" value="RuvA_2-like"/>
</dbReference>
<evidence type="ECO:0000256" key="1">
    <source>
        <dbReference type="SAM" id="Phobius"/>
    </source>
</evidence>
<keyword evidence="1" id="KW-1133">Transmembrane helix</keyword>
<name>A0ABV9HSG0_9FLAO</name>
<keyword evidence="1" id="KW-0812">Transmembrane</keyword>
<protein>
    <submittedName>
        <fullName evidence="2">Helix-hairpin-helix domain-containing protein</fullName>
    </submittedName>
</protein>
<reference evidence="3" key="1">
    <citation type="journal article" date="2019" name="Int. J. Syst. Evol. Microbiol.">
        <title>The Global Catalogue of Microorganisms (GCM) 10K type strain sequencing project: providing services to taxonomists for standard genome sequencing and annotation.</title>
        <authorList>
            <consortium name="The Broad Institute Genomics Platform"/>
            <consortium name="The Broad Institute Genome Sequencing Center for Infectious Disease"/>
            <person name="Wu L."/>
            <person name="Ma J."/>
        </authorList>
    </citation>
    <scope>NUCLEOTIDE SEQUENCE [LARGE SCALE GENOMIC DNA]</scope>
    <source>
        <strain evidence="3">YJ-61-S</strain>
    </source>
</reference>
<dbReference type="Gene3D" id="1.10.150.320">
    <property type="entry name" value="Photosystem II 12 kDa extrinsic protein"/>
    <property type="match status" value="1"/>
</dbReference>
<keyword evidence="1" id="KW-0472">Membrane</keyword>
<comment type="caution">
    <text evidence="2">The sequence shown here is derived from an EMBL/GenBank/DDBJ whole genome shotgun (WGS) entry which is preliminary data.</text>
</comment>